<dbReference type="EMBL" id="OE839125">
    <property type="protein sequence ID" value="CAD7585653.1"/>
    <property type="molecule type" value="Genomic_DNA"/>
</dbReference>
<evidence type="ECO:0000256" key="4">
    <source>
        <dbReference type="ARBA" id="ARBA00023136"/>
    </source>
</evidence>
<keyword evidence="3 5" id="KW-1133">Transmembrane helix</keyword>
<dbReference type="GO" id="GO:0005524">
    <property type="term" value="F:ATP binding"/>
    <property type="evidence" value="ECO:0007669"/>
    <property type="project" value="InterPro"/>
</dbReference>
<feature type="domain" description="ABC transporter" evidence="6">
    <location>
        <begin position="743"/>
        <end position="933"/>
    </location>
</feature>
<dbReference type="Pfam" id="PF00005">
    <property type="entry name" value="ABC_tran"/>
    <property type="match status" value="1"/>
</dbReference>
<dbReference type="PROSITE" id="PS00211">
    <property type="entry name" value="ABC_TRANSPORTER_1"/>
    <property type="match status" value="1"/>
</dbReference>
<feature type="transmembrane region" description="Helical" evidence="5">
    <location>
        <begin position="523"/>
        <end position="546"/>
    </location>
</feature>
<evidence type="ECO:0000259" key="6">
    <source>
        <dbReference type="PROSITE" id="PS50893"/>
    </source>
</evidence>
<evidence type="ECO:0000313" key="7">
    <source>
        <dbReference type="EMBL" id="CAD7585653.1"/>
    </source>
</evidence>
<dbReference type="CDD" id="cd03263">
    <property type="entry name" value="ABC_subfamily_A"/>
    <property type="match status" value="1"/>
</dbReference>
<keyword evidence="4 5" id="KW-0472">Membrane</keyword>
<reference evidence="7" key="1">
    <citation type="submission" date="2020-11" db="EMBL/GenBank/DDBJ databases">
        <authorList>
            <person name="Tran Van P."/>
        </authorList>
    </citation>
    <scope>NUCLEOTIDE SEQUENCE</scope>
</reference>
<feature type="transmembrane region" description="Helical" evidence="5">
    <location>
        <begin position="586"/>
        <end position="606"/>
    </location>
</feature>
<dbReference type="SUPFAM" id="SSF52540">
    <property type="entry name" value="P-loop containing nucleoside triphosphate hydrolases"/>
    <property type="match status" value="1"/>
</dbReference>
<sequence length="935" mass="106049">MARTNHPFEAPSSLPTSGYEVVLSGRVVIGALCCGADMAFVPFLDSDVGSYQGSQDVSGGIMSTLISDMEYLLNNKTTQQRLKNVKNVTRDIDDLRYLINNITSGTKSLTEFVQHNLGREMSWEQWRQLNTLFRQLADDLTTMQGYQDISSNSAEVGKEYRNLTTLFAKHNISTVYSNYLLVQRFLCGLDIEDIMDLTVLGSEESDKFDSLRQQLNSMNKDMDSYVNDSDATALCNDMFRELESNTMTRFIWLQIKPFFRGKIPFAPDTPATRRIMQRVNGTFDPILDLKEMAEHWLNITLPKLRETFVSNEESLKYIQSFLETDIGRNLLISSANNSIINNLLATNTSLRCFDTNKTEGYATEDEAIDRGMELLYGKKLWGVVIFNNIESNETDVLPSFIHYKIRMDSSRVDGTDQIEDRLPRPGPRRRPAIDLKYITYGFAYLQLGLPIEYDKTFAQKVLNAVFVSCAPRFVMAISRTFPMFMTLSWVYSCSMIIKSIVYEKERRLKEIMRVMGLGNGVHWVGWFLDSLLPMIFTISLLTLILVSGKVLENSEPSVVFVFLFMYCVATICKSFLISVFFSRANLAAAAGGIVFFIMYLPYPFMVIWEEHISSNPKVLASLLSNVAFGFGCSYFAHYEEMGVGLHWHNVGESPLLGDTYNMKYVIFMLGLDALLYSILTWYIEAVFPGQYGVPKRWYFPLTRSYWCGSDGIVEPFENLGMGSSEQGTSGNFESEPKHLQLGVSLCNLGKVYGNKKVAVRNLNLNFYEDQITSFLGHNGAGKTTTISILTGLLRPTSGTAYIYGVDIRKDMDSIRQSLGTCPQHNVLFDELTVEEHLWFYARLKDRPVVNIEMEINIMIEDLGLPDKRQTLSRHLSGGMQRKLSIAAAFIGGSRTVILDEPTAGVDPYSRRSIWELLIKYKQGKTDYYLDNSLHG</sequence>
<proteinExistence type="predicted"/>
<dbReference type="PANTHER" id="PTHR19229:SF185">
    <property type="entry name" value="ABC TRANSPORTER DOMAIN-CONTAINING PROTEIN"/>
    <property type="match status" value="1"/>
</dbReference>
<dbReference type="InterPro" id="IPR026082">
    <property type="entry name" value="ABCA"/>
</dbReference>
<gene>
    <name evidence="7" type="ORF">TGEB3V08_LOCUS146</name>
</gene>
<dbReference type="AlphaFoldDB" id="A0A7R9JMR0"/>
<dbReference type="Gene3D" id="3.40.50.300">
    <property type="entry name" value="P-loop containing nucleotide triphosphate hydrolases"/>
    <property type="match status" value="1"/>
</dbReference>
<dbReference type="GO" id="GO:0016887">
    <property type="term" value="F:ATP hydrolysis activity"/>
    <property type="evidence" value="ECO:0007669"/>
    <property type="project" value="InterPro"/>
</dbReference>
<dbReference type="Pfam" id="PF12698">
    <property type="entry name" value="ABC2_membrane_3"/>
    <property type="match status" value="1"/>
</dbReference>
<dbReference type="InterPro" id="IPR003439">
    <property type="entry name" value="ABC_transporter-like_ATP-bd"/>
</dbReference>
<evidence type="ECO:0000256" key="1">
    <source>
        <dbReference type="ARBA" id="ARBA00004141"/>
    </source>
</evidence>
<dbReference type="GO" id="GO:0016020">
    <property type="term" value="C:membrane"/>
    <property type="evidence" value="ECO:0007669"/>
    <property type="project" value="UniProtKB-SubCell"/>
</dbReference>
<dbReference type="PROSITE" id="PS50893">
    <property type="entry name" value="ABC_TRANSPORTER_2"/>
    <property type="match status" value="1"/>
</dbReference>
<keyword evidence="2 5" id="KW-0812">Transmembrane</keyword>
<organism evidence="7">
    <name type="scientific">Timema genevievae</name>
    <name type="common">Walking stick</name>
    <dbReference type="NCBI Taxonomy" id="629358"/>
    <lineage>
        <taxon>Eukaryota</taxon>
        <taxon>Metazoa</taxon>
        <taxon>Ecdysozoa</taxon>
        <taxon>Arthropoda</taxon>
        <taxon>Hexapoda</taxon>
        <taxon>Insecta</taxon>
        <taxon>Pterygota</taxon>
        <taxon>Neoptera</taxon>
        <taxon>Polyneoptera</taxon>
        <taxon>Phasmatodea</taxon>
        <taxon>Timematodea</taxon>
        <taxon>Timematoidea</taxon>
        <taxon>Timematidae</taxon>
        <taxon>Timema</taxon>
    </lineage>
</organism>
<dbReference type="GO" id="GO:0005319">
    <property type="term" value="F:lipid transporter activity"/>
    <property type="evidence" value="ECO:0007669"/>
    <property type="project" value="TreeGrafter"/>
</dbReference>
<evidence type="ECO:0000256" key="3">
    <source>
        <dbReference type="ARBA" id="ARBA00022989"/>
    </source>
</evidence>
<evidence type="ECO:0000256" key="5">
    <source>
        <dbReference type="SAM" id="Phobius"/>
    </source>
</evidence>
<feature type="transmembrane region" description="Helical" evidence="5">
    <location>
        <begin position="664"/>
        <end position="683"/>
    </location>
</feature>
<accession>A0A7R9JMR0</accession>
<feature type="transmembrane region" description="Helical" evidence="5">
    <location>
        <begin position="618"/>
        <end position="636"/>
    </location>
</feature>
<feature type="transmembrane region" description="Helical" evidence="5">
    <location>
        <begin position="558"/>
        <end position="579"/>
    </location>
</feature>
<dbReference type="PANTHER" id="PTHR19229">
    <property type="entry name" value="ATP-BINDING CASSETTE TRANSPORTER SUBFAMILY A ABCA"/>
    <property type="match status" value="1"/>
</dbReference>
<name>A0A7R9JMR0_TIMGE</name>
<dbReference type="InterPro" id="IPR013525">
    <property type="entry name" value="ABC2_TM"/>
</dbReference>
<dbReference type="InterPro" id="IPR027417">
    <property type="entry name" value="P-loop_NTPase"/>
</dbReference>
<evidence type="ECO:0000256" key="2">
    <source>
        <dbReference type="ARBA" id="ARBA00022692"/>
    </source>
</evidence>
<dbReference type="GO" id="GO:0140359">
    <property type="term" value="F:ABC-type transporter activity"/>
    <property type="evidence" value="ECO:0007669"/>
    <property type="project" value="InterPro"/>
</dbReference>
<comment type="subcellular location">
    <subcellularLocation>
        <location evidence="1">Membrane</location>
        <topology evidence="1">Multi-pass membrane protein</topology>
    </subcellularLocation>
</comment>
<feature type="transmembrane region" description="Helical" evidence="5">
    <location>
        <begin position="481"/>
        <end position="502"/>
    </location>
</feature>
<dbReference type="InterPro" id="IPR017871">
    <property type="entry name" value="ABC_transporter-like_CS"/>
</dbReference>
<protein>
    <recommendedName>
        <fullName evidence="6">ABC transporter domain-containing protein</fullName>
    </recommendedName>
</protein>